<comment type="cofactor">
    <cofactor evidence="11">
        <name>Zn(2+)</name>
        <dbReference type="ChEBI" id="CHEBI:29105"/>
    </cofactor>
    <text evidence="11">Binds 1 zinc ion per subunit.</text>
</comment>
<dbReference type="Pfam" id="PF01435">
    <property type="entry name" value="Peptidase_M48"/>
    <property type="match status" value="1"/>
</dbReference>
<keyword evidence="3 11" id="KW-0645">Protease</keyword>
<keyword evidence="15" id="KW-1185">Reference proteome</keyword>
<dbReference type="InterPro" id="IPR001915">
    <property type="entry name" value="Peptidase_M48"/>
</dbReference>
<dbReference type="PANTHER" id="PTHR43221">
    <property type="entry name" value="PROTEASE HTPX"/>
    <property type="match status" value="1"/>
</dbReference>
<evidence type="ECO:0000256" key="1">
    <source>
        <dbReference type="ARBA" id="ARBA00004651"/>
    </source>
</evidence>
<evidence type="ECO:0000256" key="8">
    <source>
        <dbReference type="ARBA" id="ARBA00022989"/>
    </source>
</evidence>
<comment type="subcellular location">
    <subcellularLocation>
        <location evidence="1">Cell membrane</location>
        <topology evidence="1">Multi-pass membrane protein</topology>
    </subcellularLocation>
</comment>
<keyword evidence="7 11" id="KW-0862">Zinc</keyword>
<evidence type="ECO:0000256" key="12">
    <source>
        <dbReference type="SAM" id="MobiDB-lite"/>
    </source>
</evidence>
<dbReference type="Proteomes" id="UP001139104">
    <property type="component" value="Unassembled WGS sequence"/>
</dbReference>
<keyword evidence="2" id="KW-1003">Cell membrane</keyword>
<dbReference type="GO" id="GO:0008237">
    <property type="term" value="F:metallopeptidase activity"/>
    <property type="evidence" value="ECO:0007669"/>
    <property type="project" value="UniProtKB-KW"/>
</dbReference>
<evidence type="ECO:0000256" key="7">
    <source>
        <dbReference type="ARBA" id="ARBA00022833"/>
    </source>
</evidence>
<name>A0ABS9Z7K7_9HYPH</name>
<dbReference type="RefSeq" id="WP_243067580.1">
    <property type="nucleotide sequence ID" value="NZ_JAIVFK010000009.1"/>
</dbReference>
<sequence length="318" mass="34716">MLLSLGLPGCFSDGVAPPADGRNGGHGRNDHFHHHPHADRPRRRPESLARLKRSLQHDLHSQSSERVMAGLIGLHALCAKAADKTRKPEWSPSDIRHSMRATERRPHDALRAFGAKPLRCADAPALYAILLDICLRAGLTRVPELFLLPCPGMNAYALGGRDNACISVTRGLLSGLSRDEIAGIFAHEVAHILHCDSSAMNWAVAIQREIADLAMRGVKDLMTRSQDLARIGPQALLLAAAPAMAQLLISALSRARELAADARAIDLIEHPRALVAALCKLEYFHTGLTPFDAHLRHDPTMRALHSHPGTWERIAQLA</sequence>
<comment type="similarity">
    <text evidence="11">Belongs to the peptidase M48 family.</text>
</comment>
<keyword evidence="8" id="KW-1133">Transmembrane helix</keyword>
<evidence type="ECO:0000256" key="11">
    <source>
        <dbReference type="RuleBase" id="RU003983"/>
    </source>
</evidence>
<evidence type="ECO:0000256" key="5">
    <source>
        <dbReference type="ARBA" id="ARBA00022723"/>
    </source>
</evidence>
<keyword evidence="9 11" id="KW-0482">Metalloprotease</keyword>
<evidence type="ECO:0000256" key="4">
    <source>
        <dbReference type="ARBA" id="ARBA00022692"/>
    </source>
</evidence>
<organism evidence="14 15">
    <name type="scientific">Candidatus Rhodoblastus alkanivorans</name>
    <dbReference type="NCBI Taxonomy" id="2954117"/>
    <lineage>
        <taxon>Bacteria</taxon>
        <taxon>Pseudomonadati</taxon>
        <taxon>Pseudomonadota</taxon>
        <taxon>Alphaproteobacteria</taxon>
        <taxon>Hyphomicrobiales</taxon>
        <taxon>Rhodoblastaceae</taxon>
        <taxon>Rhodoblastus</taxon>
    </lineage>
</organism>
<comment type="caution">
    <text evidence="14">The sequence shown here is derived from an EMBL/GenBank/DDBJ whole genome shotgun (WGS) entry which is preliminary data.</text>
</comment>
<feature type="domain" description="Peptidase M48" evidence="13">
    <location>
        <begin position="151"/>
        <end position="317"/>
    </location>
</feature>
<dbReference type="InterPro" id="IPR050083">
    <property type="entry name" value="HtpX_protease"/>
</dbReference>
<keyword evidence="4" id="KW-0812">Transmembrane</keyword>
<proteinExistence type="inferred from homology"/>
<gene>
    <name evidence="14" type="ORF">K2U94_12815</name>
</gene>
<dbReference type="Gene3D" id="3.30.2010.10">
    <property type="entry name" value="Metalloproteases ('zincins'), catalytic domain"/>
    <property type="match status" value="1"/>
</dbReference>
<feature type="compositionally biased region" description="Basic residues" evidence="12">
    <location>
        <begin position="31"/>
        <end position="43"/>
    </location>
</feature>
<dbReference type="EC" id="3.4.24.-" evidence="14"/>
<evidence type="ECO:0000256" key="10">
    <source>
        <dbReference type="ARBA" id="ARBA00023136"/>
    </source>
</evidence>
<reference evidence="14" key="1">
    <citation type="journal article" date="2022" name="ISME J.">
        <title>Identification of active gaseous-alkane degraders at natural gas seeps.</title>
        <authorList>
            <person name="Farhan Ul Haque M."/>
            <person name="Hernandez M."/>
            <person name="Crombie A.T."/>
            <person name="Murrell J.C."/>
        </authorList>
    </citation>
    <scope>NUCLEOTIDE SEQUENCE</scope>
    <source>
        <strain evidence="14">PC2</strain>
    </source>
</reference>
<evidence type="ECO:0000259" key="13">
    <source>
        <dbReference type="Pfam" id="PF01435"/>
    </source>
</evidence>
<dbReference type="PANTHER" id="PTHR43221:SF1">
    <property type="entry name" value="PROTEASE HTPX"/>
    <property type="match status" value="1"/>
</dbReference>
<evidence type="ECO:0000313" key="15">
    <source>
        <dbReference type="Proteomes" id="UP001139104"/>
    </source>
</evidence>
<protein>
    <submittedName>
        <fullName evidence="14">M48 family metalloprotease</fullName>
        <ecNumber evidence="14">3.4.24.-</ecNumber>
    </submittedName>
</protein>
<keyword evidence="10" id="KW-0472">Membrane</keyword>
<evidence type="ECO:0000256" key="2">
    <source>
        <dbReference type="ARBA" id="ARBA00022475"/>
    </source>
</evidence>
<evidence type="ECO:0000256" key="6">
    <source>
        <dbReference type="ARBA" id="ARBA00022801"/>
    </source>
</evidence>
<dbReference type="EMBL" id="JAIVFP010000001">
    <property type="protein sequence ID" value="MCI4683639.1"/>
    <property type="molecule type" value="Genomic_DNA"/>
</dbReference>
<keyword evidence="6 11" id="KW-0378">Hydrolase</keyword>
<evidence type="ECO:0000313" key="14">
    <source>
        <dbReference type="EMBL" id="MCI4683639.1"/>
    </source>
</evidence>
<evidence type="ECO:0000256" key="3">
    <source>
        <dbReference type="ARBA" id="ARBA00022670"/>
    </source>
</evidence>
<evidence type="ECO:0000256" key="9">
    <source>
        <dbReference type="ARBA" id="ARBA00023049"/>
    </source>
</evidence>
<feature type="region of interest" description="Disordered" evidence="12">
    <location>
        <begin position="16"/>
        <end position="45"/>
    </location>
</feature>
<keyword evidence="5" id="KW-0479">Metal-binding</keyword>
<accession>A0ABS9Z7K7</accession>